<name>A0A0F9RF64_9ZZZZ</name>
<protein>
    <submittedName>
        <fullName evidence="1">Uncharacterized protein</fullName>
    </submittedName>
</protein>
<gene>
    <name evidence="1" type="ORF">LCGC14_0655040</name>
</gene>
<organism evidence="1">
    <name type="scientific">marine sediment metagenome</name>
    <dbReference type="NCBI Taxonomy" id="412755"/>
    <lineage>
        <taxon>unclassified sequences</taxon>
        <taxon>metagenomes</taxon>
        <taxon>ecological metagenomes</taxon>
    </lineage>
</organism>
<reference evidence="1" key="1">
    <citation type="journal article" date="2015" name="Nature">
        <title>Complex archaea that bridge the gap between prokaryotes and eukaryotes.</title>
        <authorList>
            <person name="Spang A."/>
            <person name="Saw J.H."/>
            <person name="Jorgensen S.L."/>
            <person name="Zaremba-Niedzwiedzka K."/>
            <person name="Martijn J."/>
            <person name="Lind A.E."/>
            <person name="van Eijk R."/>
            <person name="Schleper C."/>
            <person name="Guy L."/>
            <person name="Ettema T.J."/>
        </authorList>
    </citation>
    <scope>NUCLEOTIDE SEQUENCE</scope>
</reference>
<sequence>MKTLDWRGTAEQEKLCDLAKDPRVCIQETNNALRPVLNPYSRSLAGEAEKNACDYGQTAYDLIALGNALRRIQGEILNFLMEEGQVDTALKTSTLQVAPIKIGELAAQVVAERMIQECHCKK</sequence>
<proteinExistence type="predicted"/>
<accession>A0A0F9RF64</accession>
<dbReference type="AlphaFoldDB" id="A0A0F9RF64"/>
<evidence type="ECO:0000313" key="1">
    <source>
        <dbReference type="EMBL" id="KKN48242.1"/>
    </source>
</evidence>
<comment type="caution">
    <text evidence="1">The sequence shown here is derived from an EMBL/GenBank/DDBJ whole genome shotgun (WGS) entry which is preliminary data.</text>
</comment>
<dbReference type="EMBL" id="LAZR01001231">
    <property type="protein sequence ID" value="KKN48242.1"/>
    <property type="molecule type" value="Genomic_DNA"/>
</dbReference>